<protein>
    <submittedName>
        <fullName evidence="1">Uncharacterized protein</fullName>
    </submittedName>
</protein>
<dbReference type="AlphaFoldDB" id="A0A4Y9YVV1"/>
<name>A0A4Y9YVV1_9AGAM</name>
<evidence type="ECO:0000313" key="1">
    <source>
        <dbReference type="EMBL" id="TFY66342.1"/>
    </source>
</evidence>
<dbReference type="EMBL" id="SEOQ01000256">
    <property type="protein sequence ID" value="TFY66342.1"/>
    <property type="molecule type" value="Genomic_DNA"/>
</dbReference>
<comment type="caution">
    <text evidence="1">The sequence shown here is derived from an EMBL/GenBank/DDBJ whole genome shotgun (WGS) entry which is preliminary data.</text>
</comment>
<keyword evidence="2" id="KW-1185">Reference proteome</keyword>
<organism evidence="1 2">
    <name type="scientific">Dentipellis fragilis</name>
    <dbReference type="NCBI Taxonomy" id="205917"/>
    <lineage>
        <taxon>Eukaryota</taxon>
        <taxon>Fungi</taxon>
        <taxon>Dikarya</taxon>
        <taxon>Basidiomycota</taxon>
        <taxon>Agaricomycotina</taxon>
        <taxon>Agaricomycetes</taxon>
        <taxon>Russulales</taxon>
        <taxon>Hericiaceae</taxon>
        <taxon>Dentipellis</taxon>
    </lineage>
</organism>
<proteinExistence type="predicted"/>
<dbReference type="Proteomes" id="UP000298327">
    <property type="component" value="Unassembled WGS sequence"/>
</dbReference>
<accession>A0A4Y9YVV1</accession>
<evidence type="ECO:0000313" key="2">
    <source>
        <dbReference type="Proteomes" id="UP000298327"/>
    </source>
</evidence>
<reference evidence="1 2" key="1">
    <citation type="submission" date="2019-02" db="EMBL/GenBank/DDBJ databases">
        <title>Genome sequencing of the rare red list fungi Dentipellis fragilis.</title>
        <authorList>
            <person name="Buettner E."/>
            <person name="Kellner H."/>
        </authorList>
    </citation>
    <scope>NUCLEOTIDE SEQUENCE [LARGE SCALE GENOMIC DNA]</scope>
    <source>
        <strain evidence="1 2">DSM 105465</strain>
    </source>
</reference>
<sequence length="97" mass="11147">MRVLPCSSALAPFAGVRKDITARPLHVSLHVDYPVLENAYFVFFDAETNQDLLRCLGRCRGRLELPETATAIRRAFTTVDYLLFVYWGHWRGASEMR</sequence>
<gene>
    <name evidence="1" type="ORF">EVG20_g4745</name>
</gene>